<dbReference type="AlphaFoldDB" id="A0AAW1R6M4"/>
<evidence type="ECO:0000256" key="6">
    <source>
        <dbReference type="ARBA" id="ARBA00044122"/>
    </source>
</evidence>
<dbReference type="SUPFAM" id="SSF100950">
    <property type="entry name" value="NagB/RpiA/CoA transferase-like"/>
    <property type="match status" value="1"/>
</dbReference>
<dbReference type="GO" id="GO:0005085">
    <property type="term" value="F:guanyl-nucleotide exchange factor activity"/>
    <property type="evidence" value="ECO:0007669"/>
    <property type="project" value="TreeGrafter"/>
</dbReference>
<dbReference type="Pfam" id="PF01008">
    <property type="entry name" value="IF-2B"/>
    <property type="match status" value="1"/>
</dbReference>
<dbReference type="GO" id="GO:0005829">
    <property type="term" value="C:cytosol"/>
    <property type="evidence" value="ECO:0007669"/>
    <property type="project" value="UniProtKB-SubCell"/>
</dbReference>
<evidence type="ECO:0000313" key="13">
    <source>
        <dbReference type="Proteomes" id="UP001489004"/>
    </source>
</evidence>
<feature type="compositionally biased region" description="Basic and acidic residues" evidence="11">
    <location>
        <begin position="192"/>
        <end position="201"/>
    </location>
</feature>
<dbReference type="Proteomes" id="UP001489004">
    <property type="component" value="Unassembled WGS sequence"/>
</dbReference>
<dbReference type="InterPro" id="IPR051855">
    <property type="entry name" value="eIF2B_beta_subunit"/>
</dbReference>
<comment type="subcellular location">
    <subcellularLocation>
        <location evidence="1">Cytoplasm</location>
        <location evidence="1">Cytosol</location>
    </subcellularLocation>
</comment>
<feature type="compositionally biased region" description="Low complexity" evidence="11">
    <location>
        <begin position="158"/>
        <end position="177"/>
    </location>
</feature>
<dbReference type="Gene3D" id="3.40.50.10470">
    <property type="entry name" value="Translation initiation factor eif-2b, domain 2"/>
    <property type="match status" value="1"/>
</dbReference>
<proteinExistence type="inferred from homology"/>
<dbReference type="FunFam" id="3.40.50.10470:FF:000005">
    <property type="entry name" value="translation initiation factor eIF-2B subunit beta"/>
    <property type="match status" value="1"/>
</dbReference>
<evidence type="ECO:0000256" key="9">
    <source>
        <dbReference type="RuleBase" id="RU003814"/>
    </source>
</evidence>
<keyword evidence="3" id="KW-0963">Cytoplasm</keyword>
<dbReference type="InterPro" id="IPR037171">
    <property type="entry name" value="NagB/RpiA_transferase-like"/>
</dbReference>
<evidence type="ECO:0000256" key="8">
    <source>
        <dbReference type="ARBA" id="ARBA00046432"/>
    </source>
</evidence>
<keyword evidence="5" id="KW-0648">Protein biosynthesis</keyword>
<evidence type="ECO:0000313" key="12">
    <source>
        <dbReference type="EMBL" id="KAK9829272.1"/>
    </source>
</evidence>
<feature type="region of interest" description="Disordered" evidence="11">
    <location>
        <begin position="87"/>
        <end position="107"/>
    </location>
</feature>
<gene>
    <name evidence="12" type="ORF">WJX72_004902</name>
</gene>
<keyword evidence="13" id="KW-1185">Reference proteome</keyword>
<feature type="region of interest" description="Disordered" evidence="11">
    <location>
        <begin position="158"/>
        <end position="204"/>
    </location>
</feature>
<accession>A0AAW1R6M4</accession>
<dbReference type="InterPro" id="IPR042529">
    <property type="entry name" value="IF_2B-like_C"/>
</dbReference>
<keyword evidence="4" id="KW-0396">Initiation factor</keyword>
<feature type="coiled-coil region" evidence="10">
    <location>
        <begin position="212"/>
        <end position="239"/>
    </location>
</feature>
<dbReference type="GO" id="GO:0005851">
    <property type="term" value="C:eukaryotic translation initiation factor 2B complex"/>
    <property type="evidence" value="ECO:0007669"/>
    <property type="project" value="TreeGrafter"/>
</dbReference>
<comment type="caution">
    <text evidence="12">The sequence shown here is derived from an EMBL/GenBank/DDBJ whole genome shotgun (WGS) entry which is preliminary data.</text>
</comment>
<name>A0AAW1R6M4_9CHLO</name>
<keyword evidence="10" id="KW-0175">Coiled coil</keyword>
<evidence type="ECO:0000256" key="3">
    <source>
        <dbReference type="ARBA" id="ARBA00022490"/>
    </source>
</evidence>
<evidence type="ECO:0000256" key="1">
    <source>
        <dbReference type="ARBA" id="ARBA00004514"/>
    </source>
</evidence>
<comment type="subunit">
    <text evidence="8">Component of the translation initiation factor 2B (eIF2B) complex which is a heterodecamer of two sets of five different subunits: alpha, beta, gamma, delta and epsilon. Subunits alpha, beta and delta comprise a regulatory subcomplex and subunits epsilon and gamma comprise a catalytic subcomplex. Within the complex, the hexameric regulatory complex resides at the center, with the two heterodimeric catalytic subcomplexes bound on opposite sides.</text>
</comment>
<dbReference type="InterPro" id="IPR000649">
    <property type="entry name" value="IF-2B-related"/>
</dbReference>
<dbReference type="GO" id="GO:0003743">
    <property type="term" value="F:translation initiation factor activity"/>
    <property type="evidence" value="ECO:0007669"/>
    <property type="project" value="UniProtKB-KW"/>
</dbReference>
<evidence type="ECO:0000256" key="10">
    <source>
        <dbReference type="SAM" id="Coils"/>
    </source>
</evidence>
<comment type="similarity">
    <text evidence="2 9">Belongs to the eIF-2B alpha/beta/delta subunits family.</text>
</comment>
<sequence length="450" mass="48947">MSISPGLLDMAEDFCTHLRRRQVEGSLATAKKTAELMRTLVTTQRHTDAQGLVDDVRAVGTKIQAAKPLEMAVGNMVRRTLHMIREESQQEVEEQQPHKPAVAEQEAAPGLLSKALRAPVLGIRNISLHNLLDQAPLDSAQFMEPPRDARGAAQLTPQQLFQQQHARQPIAQRQQAPEADEVSSINEASEAGGEREGPEGGRRKKGSVWRRRALVIEQLNELIDELDEIENNIAVQAVEHIHANEVILTFGMSNTTLLFLIEAAKKRNFQVIVAEGAPSYGGHQMARALAEAGVTTTAITDSAIFAMMARVNKVLVGAHALLANGGVMAAVGTHLVALAAKKHSVPFVVLVGLHKLSPLFPHDPSVIFNDFKSPADVIDFNVIAETMDPEDEQEAPYVHIPNPAFDYVPPELISLFVTDTGGYVPSYVYRLLADYGSSHSEISSGAAGWC</sequence>
<evidence type="ECO:0000256" key="5">
    <source>
        <dbReference type="ARBA" id="ARBA00022917"/>
    </source>
</evidence>
<protein>
    <recommendedName>
        <fullName evidence="6">Translation initiation factor eIF2B subunit beta</fullName>
    </recommendedName>
    <alternativeName>
        <fullName evidence="7">eIF2B GDP-GTP exchange factor subunit beta</fullName>
    </alternativeName>
</protein>
<organism evidence="12 13">
    <name type="scientific">[Myrmecia] bisecta</name>
    <dbReference type="NCBI Taxonomy" id="41462"/>
    <lineage>
        <taxon>Eukaryota</taxon>
        <taxon>Viridiplantae</taxon>
        <taxon>Chlorophyta</taxon>
        <taxon>core chlorophytes</taxon>
        <taxon>Trebouxiophyceae</taxon>
        <taxon>Trebouxiales</taxon>
        <taxon>Trebouxiaceae</taxon>
        <taxon>Myrmecia</taxon>
    </lineage>
</organism>
<dbReference type="PANTHER" id="PTHR45859:SF1">
    <property type="entry name" value="TRANSLATION INITIATION FACTOR EIF-2B SUBUNIT BETA"/>
    <property type="match status" value="1"/>
</dbReference>
<reference evidence="12 13" key="1">
    <citation type="journal article" date="2024" name="Nat. Commun.">
        <title>Phylogenomics reveals the evolutionary origins of lichenization in chlorophyte algae.</title>
        <authorList>
            <person name="Puginier C."/>
            <person name="Libourel C."/>
            <person name="Otte J."/>
            <person name="Skaloud P."/>
            <person name="Haon M."/>
            <person name="Grisel S."/>
            <person name="Petersen M."/>
            <person name="Berrin J.G."/>
            <person name="Delaux P.M."/>
            <person name="Dal Grande F."/>
            <person name="Keller J."/>
        </authorList>
    </citation>
    <scope>NUCLEOTIDE SEQUENCE [LARGE SCALE GENOMIC DNA]</scope>
    <source>
        <strain evidence="12 13">SAG 2043</strain>
    </source>
</reference>
<evidence type="ECO:0000256" key="2">
    <source>
        <dbReference type="ARBA" id="ARBA00007251"/>
    </source>
</evidence>
<evidence type="ECO:0000256" key="7">
    <source>
        <dbReference type="ARBA" id="ARBA00044228"/>
    </source>
</evidence>
<evidence type="ECO:0000256" key="4">
    <source>
        <dbReference type="ARBA" id="ARBA00022540"/>
    </source>
</evidence>
<evidence type="ECO:0000256" key="11">
    <source>
        <dbReference type="SAM" id="MobiDB-lite"/>
    </source>
</evidence>
<dbReference type="EMBL" id="JALJOR010000001">
    <property type="protein sequence ID" value="KAK9829272.1"/>
    <property type="molecule type" value="Genomic_DNA"/>
</dbReference>
<dbReference type="PANTHER" id="PTHR45859">
    <property type="entry name" value="TRANSLATION INITIATION FACTOR EIF-2B SUBUNIT BETA"/>
    <property type="match status" value="1"/>
</dbReference>